<name>A0ABQ4ZPT3_9ASTR</name>
<evidence type="ECO:0000313" key="2">
    <source>
        <dbReference type="EMBL" id="GJS92263.1"/>
    </source>
</evidence>
<accession>A0ABQ4ZPT3</accession>
<sequence length="153" mass="15985">MNSIQGLRASSVKVPVENVTLSSSAHLLRENIDSFPVFATGVPVGPVFLLGLLALAIDAACAFRAEEMPSLISCWMAAKVMAGVSDVDVLLGGILSTEDNTYFSGTKKYRGSNSNDSGNTGDEVKIVGEVIGSGGEIGFSEELKEMLPDEAGK</sequence>
<gene>
    <name evidence="2" type="ORF">Tco_0774899</name>
</gene>
<reference evidence="2" key="1">
    <citation type="journal article" date="2022" name="Int. J. Mol. Sci.">
        <title>Draft Genome of Tanacetum Coccineum: Genomic Comparison of Closely Related Tanacetum-Family Plants.</title>
        <authorList>
            <person name="Yamashiro T."/>
            <person name="Shiraishi A."/>
            <person name="Nakayama K."/>
            <person name="Satake H."/>
        </authorList>
    </citation>
    <scope>NUCLEOTIDE SEQUENCE</scope>
</reference>
<evidence type="ECO:0000313" key="3">
    <source>
        <dbReference type="Proteomes" id="UP001151760"/>
    </source>
</evidence>
<dbReference type="Proteomes" id="UP001151760">
    <property type="component" value="Unassembled WGS sequence"/>
</dbReference>
<keyword evidence="1" id="KW-0472">Membrane</keyword>
<proteinExistence type="predicted"/>
<reference evidence="2" key="2">
    <citation type="submission" date="2022-01" db="EMBL/GenBank/DDBJ databases">
        <authorList>
            <person name="Yamashiro T."/>
            <person name="Shiraishi A."/>
            <person name="Satake H."/>
            <person name="Nakayama K."/>
        </authorList>
    </citation>
    <scope>NUCLEOTIDE SEQUENCE</scope>
</reference>
<keyword evidence="1" id="KW-1133">Transmembrane helix</keyword>
<feature type="transmembrane region" description="Helical" evidence="1">
    <location>
        <begin position="44"/>
        <end position="63"/>
    </location>
</feature>
<dbReference type="EMBL" id="BQNB010011569">
    <property type="protein sequence ID" value="GJS92263.1"/>
    <property type="molecule type" value="Genomic_DNA"/>
</dbReference>
<comment type="caution">
    <text evidence="2">The sequence shown here is derived from an EMBL/GenBank/DDBJ whole genome shotgun (WGS) entry which is preliminary data.</text>
</comment>
<keyword evidence="3" id="KW-1185">Reference proteome</keyword>
<protein>
    <submittedName>
        <fullName evidence="2">Uncharacterized protein</fullName>
    </submittedName>
</protein>
<organism evidence="2 3">
    <name type="scientific">Tanacetum coccineum</name>
    <dbReference type="NCBI Taxonomy" id="301880"/>
    <lineage>
        <taxon>Eukaryota</taxon>
        <taxon>Viridiplantae</taxon>
        <taxon>Streptophyta</taxon>
        <taxon>Embryophyta</taxon>
        <taxon>Tracheophyta</taxon>
        <taxon>Spermatophyta</taxon>
        <taxon>Magnoliopsida</taxon>
        <taxon>eudicotyledons</taxon>
        <taxon>Gunneridae</taxon>
        <taxon>Pentapetalae</taxon>
        <taxon>asterids</taxon>
        <taxon>campanulids</taxon>
        <taxon>Asterales</taxon>
        <taxon>Asteraceae</taxon>
        <taxon>Asteroideae</taxon>
        <taxon>Anthemideae</taxon>
        <taxon>Anthemidinae</taxon>
        <taxon>Tanacetum</taxon>
    </lineage>
</organism>
<evidence type="ECO:0000256" key="1">
    <source>
        <dbReference type="SAM" id="Phobius"/>
    </source>
</evidence>
<keyword evidence="1" id="KW-0812">Transmembrane</keyword>